<dbReference type="GO" id="GO:0051087">
    <property type="term" value="F:protein-folding chaperone binding"/>
    <property type="evidence" value="ECO:0007669"/>
    <property type="project" value="TreeGrafter"/>
</dbReference>
<evidence type="ECO:0000256" key="1">
    <source>
        <dbReference type="ARBA" id="ARBA00006975"/>
    </source>
</evidence>
<accession>A0A1G2BGH3</accession>
<dbReference type="GO" id="GO:0005524">
    <property type="term" value="F:ATP binding"/>
    <property type="evidence" value="ECO:0007669"/>
    <property type="project" value="InterPro"/>
</dbReference>
<dbReference type="InterPro" id="IPR011032">
    <property type="entry name" value="GroES-like_sf"/>
</dbReference>
<gene>
    <name evidence="3" type="primary">groES</name>
    <name evidence="3" type="synonym">groS</name>
    <name evidence="5" type="ORF">A2319_04420</name>
</gene>
<dbReference type="PANTHER" id="PTHR10772">
    <property type="entry name" value="10 KDA HEAT SHOCK PROTEIN"/>
    <property type="match status" value="1"/>
</dbReference>
<protein>
    <recommendedName>
        <fullName evidence="3">Co-chaperonin GroES</fullName>
    </recommendedName>
    <alternativeName>
        <fullName evidence="3">10 kDa chaperonin</fullName>
    </alternativeName>
    <alternativeName>
        <fullName evidence="3">Chaperonin-10</fullName>
        <shortName evidence="3">Cpn10</shortName>
    </alternativeName>
</protein>
<keyword evidence="3" id="KW-0963">Cytoplasm</keyword>
<proteinExistence type="inferred from homology"/>
<comment type="similarity">
    <text evidence="1 3 4">Belongs to the GroES chaperonin family.</text>
</comment>
<comment type="subunit">
    <text evidence="3">Heptamer of 7 subunits arranged in a ring. Interacts with the chaperonin GroEL.</text>
</comment>
<comment type="function">
    <text evidence="3 4">Together with the chaperonin GroEL, plays an essential role in assisting protein folding. The GroEL-GroES system forms a nano-cage that allows encapsulation of the non-native substrate proteins and provides a physical environment optimized to promote and accelerate protein folding. GroES binds to the apical surface of the GroEL ring, thereby capping the opening of the GroEL channel.</text>
</comment>
<dbReference type="InterPro" id="IPR018369">
    <property type="entry name" value="Chaprnonin_Cpn10_CS"/>
</dbReference>
<dbReference type="EMBL" id="MHKI01000006">
    <property type="protein sequence ID" value="OGY87786.1"/>
    <property type="molecule type" value="Genomic_DNA"/>
</dbReference>
<dbReference type="AlphaFoldDB" id="A0A1G2BGH3"/>
<dbReference type="SMART" id="SM00883">
    <property type="entry name" value="Cpn10"/>
    <property type="match status" value="1"/>
</dbReference>
<dbReference type="GO" id="GO:0044183">
    <property type="term" value="F:protein folding chaperone"/>
    <property type="evidence" value="ECO:0007669"/>
    <property type="project" value="InterPro"/>
</dbReference>
<dbReference type="Gene3D" id="2.30.33.40">
    <property type="entry name" value="GroES chaperonin"/>
    <property type="match status" value="1"/>
</dbReference>
<dbReference type="PANTHER" id="PTHR10772:SF63">
    <property type="entry name" value="20 KDA CHAPERONIN, CHLOROPLASTIC"/>
    <property type="match status" value="1"/>
</dbReference>
<evidence type="ECO:0000256" key="3">
    <source>
        <dbReference type="HAMAP-Rule" id="MF_00580"/>
    </source>
</evidence>
<dbReference type="Pfam" id="PF00166">
    <property type="entry name" value="Cpn10"/>
    <property type="match status" value="1"/>
</dbReference>
<evidence type="ECO:0000256" key="4">
    <source>
        <dbReference type="RuleBase" id="RU000535"/>
    </source>
</evidence>
<dbReference type="HAMAP" id="MF_00580">
    <property type="entry name" value="CH10"/>
    <property type="match status" value="1"/>
</dbReference>
<dbReference type="PROSITE" id="PS00681">
    <property type="entry name" value="CHAPERONINS_CPN10"/>
    <property type="match status" value="1"/>
</dbReference>
<dbReference type="CDD" id="cd00320">
    <property type="entry name" value="cpn10"/>
    <property type="match status" value="1"/>
</dbReference>
<reference evidence="5 6" key="1">
    <citation type="journal article" date="2016" name="Nat. Commun.">
        <title>Thousands of microbial genomes shed light on interconnected biogeochemical processes in an aquifer system.</title>
        <authorList>
            <person name="Anantharaman K."/>
            <person name="Brown C.T."/>
            <person name="Hug L.A."/>
            <person name="Sharon I."/>
            <person name="Castelle C.J."/>
            <person name="Probst A.J."/>
            <person name="Thomas B.C."/>
            <person name="Singh A."/>
            <person name="Wilkins M.J."/>
            <person name="Karaoz U."/>
            <person name="Brodie E.L."/>
            <person name="Williams K.H."/>
            <person name="Hubbard S.S."/>
            <person name="Banfield J.F."/>
        </authorList>
    </citation>
    <scope>NUCLEOTIDE SEQUENCE [LARGE SCALE GENOMIC DNA]</scope>
</reference>
<organism evidence="5 6">
    <name type="scientific">Candidatus Kerfeldbacteria bacterium RIFOXYB2_FULL_38_14</name>
    <dbReference type="NCBI Taxonomy" id="1798547"/>
    <lineage>
        <taxon>Bacteria</taxon>
        <taxon>Candidatus Kerfeldiibacteriota</taxon>
    </lineage>
</organism>
<dbReference type="Proteomes" id="UP000176420">
    <property type="component" value="Unassembled WGS sequence"/>
</dbReference>
<dbReference type="InterPro" id="IPR020818">
    <property type="entry name" value="Chaperonin_GroES"/>
</dbReference>
<dbReference type="GO" id="GO:0005737">
    <property type="term" value="C:cytoplasm"/>
    <property type="evidence" value="ECO:0007669"/>
    <property type="project" value="UniProtKB-SubCell"/>
</dbReference>
<sequence>MNIQPLGDRVLVKVLETAETTKSGIVLPASAKEKKAEGEILALGEGEKIKALKLNKGDKVLFGKYSGDEVEMEKEEYKILEYKDVLAVVK</sequence>
<comment type="caution">
    <text evidence="5">The sequence shown here is derived from an EMBL/GenBank/DDBJ whole genome shotgun (WGS) entry which is preliminary data.</text>
</comment>
<dbReference type="GO" id="GO:0046872">
    <property type="term" value="F:metal ion binding"/>
    <property type="evidence" value="ECO:0007669"/>
    <property type="project" value="TreeGrafter"/>
</dbReference>
<dbReference type="InterPro" id="IPR037124">
    <property type="entry name" value="Chaperonin_GroES_sf"/>
</dbReference>
<keyword evidence="2 3" id="KW-0143">Chaperone</keyword>
<name>A0A1G2BGH3_9BACT</name>
<dbReference type="GO" id="GO:0051082">
    <property type="term" value="F:unfolded protein binding"/>
    <property type="evidence" value="ECO:0007669"/>
    <property type="project" value="TreeGrafter"/>
</dbReference>
<evidence type="ECO:0000313" key="5">
    <source>
        <dbReference type="EMBL" id="OGY87786.1"/>
    </source>
</evidence>
<evidence type="ECO:0000256" key="2">
    <source>
        <dbReference type="ARBA" id="ARBA00023186"/>
    </source>
</evidence>
<comment type="subcellular location">
    <subcellularLocation>
        <location evidence="3">Cytoplasm</location>
    </subcellularLocation>
</comment>
<evidence type="ECO:0000313" key="6">
    <source>
        <dbReference type="Proteomes" id="UP000176420"/>
    </source>
</evidence>
<dbReference type="SUPFAM" id="SSF50129">
    <property type="entry name" value="GroES-like"/>
    <property type="match status" value="1"/>
</dbReference>
<dbReference type="NCBIfam" id="NF001531">
    <property type="entry name" value="PRK00364.2-2"/>
    <property type="match status" value="1"/>
</dbReference>
<dbReference type="PRINTS" id="PR00297">
    <property type="entry name" value="CHAPERONIN10"/>
</dbReference>
<dbReference type="FunFam" id="2.30.33.40:FF:000001">
    <property type="entry name" value="10 kDa chaperonin"/>
    <property type="match status" value="1"/>
</dbReference>